<reference evidence="4" key="1">
    <citation type="submission" date="2024-05" db="EMBL/GenBank/DDBJ databases">
        <title>Isolation and characterization of Sporomusa carbonis sp. nov., a carboxydotrophic hydrogenogen in the genus of Sporomusa isolated from a charcoal burning pile.</title>
        <authorList>
            <person name="Boeer T."/>
            <person name="Rosenbaum F."/>
            <person name="Eysell L."/>
            <person name="Mueller V."/>
            <person name="Daniel R."/>
            <person name="Poehlein A."/>
        </authorList>
    </citation>
    <scope>NUCLEOTIDE SEQUENCE [LARGE SCALE GENOMIC DNA]</scope>
    <source>
        <strain evidence="4">DSM 10669</strain>
    </source>
</reference>
<keyword evidence="2" id="KW-0442">Lipid degradation</keyword>
<dbReference type="EMBL" id="CP155573">
    <property type="protein sequence ID" value="XFO67694.1"/>
    <property type="molecule type" value="Genomic_DNA"/>
</dbReference>
<proteinExistence type="predicted"/>
<feature type="domain" description="PNPLA" evidence="3">
    <location>
        <begin position="11"/>
        <end position="201"/>
    </location>
</feature>
<dbReference type="CDD" id="cd07207">
    <property type="entry name" value="Pat_ExoU_VipD_like"/>
    <property type="match status" value="1"/>
</dbReference>
<dbReference type="SUPFAM" id="SSF52151">
    <property type="entry name" value="FabD/lysophospholipase-like"/>
    <property type="match status" value="1"/>
</dbReference>
<keyword evidence="1 2" id="KW-0443">Lipid metabolism</keyword>
<dbReference type="PANTHER" id="PTHR46394">
    <property type="entry name" value="ANNEXIN"/>
    <property type="match status" value="1"/>
</dbReference>
<organism evidence="4 5">
    <name type="scientific">Sporomusa silvacetica DSM 10669</name>
    <dbReference type="NCBI Taxonomy" id="1123289"/>
    <lineage>
        <taxon>Bacteria</taxon>
        <taxon>Bacillati</taxon>
        <taxon>Bacillota</taxon>
        <taxon>Negativicutes</taxon>
        <taxon>Selenomonadales</taxon>
        <taxon>Sporomusaceae</taxon>
        <taxon>Sporomusa</taxon>
    </lineage>
</organism>
<dbReference type="Pfam" id="PF01734">
    <property type="entry name" value="Patatin"/>
    <property type="match status" value="1"/>
</dbReference>
<dbReference type="PROSITE" id="PS51635">
    <property type="entry name" value="PNPLA"/>
    <property type="match status" value="1"/>
</dbReference>
<dbReference type="Gene3D" id="3.40.1090.10">
    <property type="entry name" value="Cytosolic phospholipase A2 catalytic domain"/>
    <property type="match status" value="2"/>
</dbReference>
<evidence type="ECO:0000256" key="1">
    <source>
        <dbReference type="ARBA" id="ARBA00023098"/>
    </source>
</evidence>
<feature type="active site" description="Proton acceptor" evidence="2">
    <location>
        <position position="188"/>
    </location>
</feature>
<feature type="short sequence motif" description="GXGXXG" evidence="2">
    <location>
        <begin position="15"/>
        <end position="20"/>
    </location>
</feature>
<evidence type="ECO:0000313" key="4">
    <source>
        <dbReference type="EMBL" id="XFO67694.1"/>
    </source>
</evidence>
<evidence type="ECO:0000259" key="3">
    <source>
        <dbReference type="PROSITE" id="PS51635"/>
    </source>
</evidence>
<keyword evidence="5" id="KW-1185">Reference proteome</keyword>
<gene>
    <name evidence="4" type="ORF">SPSIL_039130</name>
</gene>
<sequence length="351" mass="40602">MPSMVYYFKNLVFEGGGVKGIAYVGALQVLSEKGILDNIERVGGSSVGAITALLVGLNYHPEEIKDIFSKLDFRNFLDDSWGIIREVQRLVYQYGWYKGDFFYNWVSSIIAAKVGNADATFTDVFDLRQTNKYQDMYFTGTNLSTGFSEVFSYETTPDMSIAEAVRISMSVPLFFTAVRDKRDHLYVDGGLLDNYPIRLFDQEKYVNHFSTIPSYYDIVNTSLQLQDKITSPYVYNQETLGFRLDSTDEIAVYRDHAEPLQYTINDFFSYSWRLIATIIESQQNQHLHSEDWHRTIYINTPGIRTMDFGIDNMEIGKMVKSGRENTLKYFDWYDNLGSMPLNRPKEDQHKI</sequence>
<dbReference type="PANTHER" id="PTHR46394:SF1">
    <property type="entry name" value="PNPLA DOMAIN-CONTAINING PROTEIN"/>
    <property type="match status" value="1"/>
</dbReference>
<feature type="short sequence motif" description="DGA/G" evidence="2">
    <location>
        <begin position="188"/>
        <end position="190"/>
    </location>
</feature>
<dbReference type="Proteomes" id="UP000216752">
    <property type="component" value="Chromosome"/>
</dbReference>
<evidence type="ECO:0000256" key="2">
    <source>
        <dbReference type="PROSITE-ProRule" id="PRU01161"/>
    </source>
</evidence>
<keyword evidence="2" id="KW-0378">Hydrolase</keyword>
<name>A0ABZ3IQK5_9FIRM</name>
<dbReference type="InterPro" id="IPR016035">
    <property type="entry name" value="Acyl_Trfase/lysoPLipase"/>
</dbReference>
<dbReference type="InterPro" id="IPR052580">
    <property type="entry name" value="Lipid_Hydrolase"/>
</dbReference>
<feature type="short sequence motif" description="GXSXG" evidence="2">
    <location>
        <begin position="44"/>
        <end position="48"/>
    </location>
</feature>
<protein>
    <recommendedName>
        <fullName evidence="3">PNPLA domain-containing protein</fullName>
    </recommendedName>
</protein>
<dbReference type="RefSeq" id="WP_373665323.1">
    <property type="nucleotide sequence ID" value="NZ_CP155573.1"/>
</dbReference>
<dbReference type="InterPro" id="IPR002641">
    <property type="entry name" value="PNPLA_dom"/>
</dbReference>
<feature type="active site" description="Nucleophile" evidence="2">
    <location>
        <position position="46"/>
    </location>
</feature>
<evidence type="ECO:0000313" key="5">
    <source>
        <dbReference type="Proteomes" id="UP000216752"/>
    </source>
</evidence>
<accession>A0ABZ3IQK5</accession>